<keyword evidence="2" id="KW-0175">Coiled coil</keyword>
<proteinExistence type="predicted"/>
<evidence type="ECO:0000259" key="4">
    <source>
        <dbReference type="Pfam" id="PF01642"/>
    </source>
</evidence>
<accession>A0ABU5HHA6</accession>
<keyword evidence="6" id="KW-1185">Reference proteome</keyword>
<feature type="compositionally biased region" description="Polar residues" evidence="3">
    <location>
        <begin position="1"/>
        <end position="16"/>
    </location>
</feature>
<feature type="domain" description="Methylmalonyl-CoA mutase alpha/beta chain catalytic" evidence="4">
    <location>
        <begin position="115"/>
        <end position="628"/>
    </location>
</feature>
<evidence type="ECO:0000313" key="5">
    <source>
        <dbReference type="EMBL" id="MDY7232853.1"/>
    </source>
</evidence>
<dbReference type="NCBIfam" id="TIGR00641">
    <property type="entry name" value="acid_CoA_mut_N"/>
    <property type="match status" value="1"/>
</dbReference>
<feature type="region of interest" description="Disordered" evidence="3">
    <location>
        <begin position="1"/>
        <end position="38"/>
    </location>
</feature>
<evidence type="ECO:0000256" key="3">
    <source>
        <dbReference type="SAM" id="MobiDB-lite"/>
    </source>
</evidence>
<gene>
    <name evidence="5" type="ORF">SYV04_41080</name>
</gene>
<dbReference type="InterPro" id="IPR006099">
    <property type="entry name" value="MeMalonylCoA_mutase_a/b_cat"/>
</dbReference>
<dbReference type="InterPro" id="IPR016176">
    <property type="entry name" value="Cbl-dep_enz_cat"/>
</dbReference>
<dbReference type="PANTHER" id="PTHR48101:SF1">
    <property type="entry name" value="METHYLMALONYL-COA MUTASE, LARGE SUBUNIT"/>
    <property type="match status" value="1"/>
</dbReference>
<evidence type="ECO:0000313" key="6">
    <source>
        <dbReference type="Proteomes" id="UP001291309"/>
    </source>
</evidence>
<dbReference type="PANTHER" id="PTHR48101">
    <property type="entry name" value="METHYLMALONYL-COA MUTASE, MITOCHONDRIAL-RELATED"/>
    <property type="match status" value="1"/>
</dbReference>
<dbReference type="EMBL" id="JAXIVS010000024">
    <property type="protein sequence ID" value="MDY7232853.1"/>
    <property type="molecule type" value="Genomic_DNA"/>
</dbReference>
<dbReference type="CDD" id="cd03680">
    <property type="entry name" value="MM_CoA_mutase_ICM_like"/>
    <property type="match status" value="1"/>
</dbReference>
<dbReference type="SUPFAM" id="SSF51703">
    <property type="entry name" value="Cobalamin (vitamin B12)-dependent enzymes"/>
    <property type="match status" value="1"/>
</dbReference>
<protein>
    <submittedName>
        <fullName evidence="5">Methylmalonyl-CoA mutase family protein</fullName>
    </submittedName>
</protein>
<evidence type="ECO:0000256" key="1">
    <source>
        <dbReference type="ARBA" id="ARBA00023235"/>
    </source>
</evidence>
<feature type="coiled-coil region" evidence="2">
    <location>
        <begin position="565"/>
        <end position="594"/>
    </location>
</feature>
<dbReference type="RefSeq" id="WP_321551567.1">
    <property type="nucleotide sequence ID" value="NZ_JAXIVS010000024.1"/>
</dbReference>
<comment type="caution">
    <text evidence="5">The sequence shown here is derived from an EMBL/GenBank/DDBJ whole genome shotgun (WGS) entry which is preliminary data.</text>
</comment>
<dbReference type="Gene3D" id="3.20.20.240">
    <property type="entry name" value="Methylmalonyl-CoA mutase"/>
    <property type="match status" value="1"/>
</dbReference>
<dbReference type="Proteomes" id="UP001291309">
    <property type="component" value="Unassembled WGS sequence"/>
</dbReference>
<dbReference type="Pfam" id="PF01642">
    <property type="entry name" value="MM_CoA_mutase"/>
    <property type="match status" value="1"/>
</dbReference>
<organism evidence="5 6">
    <name type="scientific">Hyalangium rubrum</name>
    <dbReference type="NCBI Taxonomy" id="3103134"/>
    <lineage>
        <taxon>Bacteria</taxon>
        <taxon>Pseudomonadati</taxon>
        <taxon>Myxococcota</taxon>
        <taxon>Myxococcia</taxon>
        <taxon>Myxococcales</taxon>
        <taxon>Cystobacterineae</taxon>
        <taxon>Archangiaceae</taxon>
        <taxon>Hyalangium</taxon>
    </lineage>
</organism>
<evidence type="ECO:0000256" key="2">
    <source>
        <dbReference type="SAM" id="Coils"/>
    </source>
</evidence>
<feature type="compositionally biased region" description="Low complexity" evidence="3">
    <location>
        <begin position="21"/>
        <end position="38"/>
    </location>
</feature>
<reference evidence="5 6" key="1">
    <citation type="submission" date="2023-12" db="EMBL/GenBank/DDBJ databases">
        <title>the genome sequence of Hyalangium sp. s54d21.</title>
        <authorList>
            <person name="Zhang X."/>
        </authorList>
    </citation>
    <scope>NUCLEOTIDE SEQUENCE [LARGE SCALE GENOMIC DNA]</scope>
    <source>
        <strain evidence="6">s54d21</strain>
    </source>
</reference>
<sequence>MPARTSSKTVARSISTKSSKKAVAPPKKAGKPSKLAKAGKAVAKASKAVAKAGKAVAKASKAVVKKAAPKKKAPALKAYDAAAVKATAKASEKWAKEELAQITSKMPLRRKQFVTDSGIPIPDLTTLADRKDEQLERIGLPGQFPFTRGTQPTMYRGRLWTMRQFAGFGTPADTNKRFKYLISHGMTGLSTAFDMPALMGYDADHSMSRGEVGKEGVAISSLRDFEILFDGIQLDKVTTSMTINASAIVALCMYIAVGEKQGIPMSKLAGTIQNDMLKEYIAQKEWIVAPRPAVRIVTDMIEFCTKNMPKWYPVSISGYHIREAGATAVQELAFTLADGIGYVEECVKRGMDVDAFAPQLSFFWDVHNDFFEEIAKFRAARRIWANVLRYRFGAKNPRSWQLKTHAQTAGVSLTAQQPYNNVVRTALQAMAAVLGGTQSLHTNSLDETYALPTEESVTIALRTQQLIAHESGVDRVVDPLAGSYYVEYLTDEMEKRAMEYIRRIDEMGGIIRAVEEQYPQKEIGESAYRFQREVEQGDRLIVGVNAFKSEKDAPIELLHIDDKVAEEQKARLAQVKAERNNEAVQAALAKVEAAARGTDNMMPPVLEAVKAYATLGEICDVFRKVWGQYREGGAF</sequence>
<name>A0ABU5HHA6_9BACT</name>
<keyword evidence="1" id="KW-0413">Isomerase</keyword>
<dbReference type="InterPro" id="IPR006098">
    <property type="entry name" value="MMCoA_mutase_a_cat"/>
</dbReference>